<feature type="domain" description="GAG-pre-integrase" evidence="4">
    <location>
        <begin position="1205"/>
        <end position="1276"/>
    </location>
</feature>
<feature type="compositionally biased region" description="Pro residues" evidence="2">
    <location>
        <begin position="2102"/>
        <end position="2114"/>
    </location>
</feature>
<dbReference type="Pfam" id="PF14223">
    <property type="entry name" value="Retrotran_gag_2"/>
    <property type="match status" value="1"/>
</dbReference>
<feature type="compositionally biased region" description="Polar residues" evidence="2">
    <location>
        <begin position="993"/>
        <end position="1014"/>
    </location>
</feature>
<dbReference type="InterPro" id="IPR025724">
    <property type="entry name" value="GAG-pre-integrase_dom"/>
</dbReference>
<dbReference type="InterPro" id="IPR021109">
    <property type="entry name" value="Peptidase_aspartic_dom_sf"/>
</dbReference>
<reference evidence="5" key="1">
    <citation type="journal article" date="2019" name="Sci. Rep.">
        <title>Draft genome of Tanacetum cinerariifolium, the natural source of mosquito coil.</title>
        <authorList>
            <person name="Yamashiro T."/>
            <person name="Shiraishi A."/>
            <person name="Satake H."/>
            <person name="Nakayama K."/>
        </authorList>
    </citation>
    <scope>NUCLEOTIDE SEQUENCE</scope>
</reference>
<evidence type="ECO:0000313" key="5">
    <source>
        <dbReference type="EMBL" id="GEU59811.1"/>
    </source>
</evidence>
<feature type="coiled-coil region" evidence="1">
    <location>
        <begin position="2156"/>
        <end position="2204"/>
    </location>
</feature>
<feature type="region of interest" description="Disordered" evidence="2">
    <location>
        <begin position="990"/>
        <end position="1017"/>
    </location>
</feature>
<feature type="compositionally biased region" description="Polar residues" evidence="2">
    <location>
        <begin position="1417"/>
        <end position="1436"/>
    </location>
</feature>
<feature type="region of interest" description="Disordered" evidence="2">
    <location>
        <begin position="2336"/>
        <end position="2364"/>
    </location>
</feature>
<dbReference type="InterPro" id="IPR043502">
    <property type="entry name" value="DNA/RNA_pol_sf"/>
</dbReference>
<dbReference type="Gene3D" id="2.40.70.10">
    <property type="entry name" value="Acid Proteases"/>
    <property type="match status" value="1"/>
</dbReference>
<feature type="domain" description="Reverse transcriptase Ty1/copia-type" evidence="3">
    <location>
        <begin position="1490"/>
        <end position="1712"/>
    </location>
</feature>
<name>A0A6L2LDF7_TANCI</name>
<dbReference type="EMBL" id="BKCJ010004235">
    <property type="protein sequence ID" value="GEU59811.1"/>
    <property type="molecule type" value="Genomic_DNA"/>
</dbReference>
<dbReference type="InterPro" id="IPR013103">
    <property type="entry name" value="RVT_2"/>
</dbReference>
<dbReference type="CDD" id="cd00303">
    <property type="entry name" value="retropepsin_like"/>
    <property type="match status" value="1"/>
</dbReference>
<dbReference type="Pfam" id="PF13976">
    <property type="entry name" value="gag_pre-integrs"/>
    <property type="match status" value="1"/>
</dbReference>
<organism evidence="5">
    <name type="scientific">Tanacetum cinerariifolium</name>
    <name type="common">Dalmatian daisy</name>
    <name type="synonym">Chrysanthemum cinerariifolium</name>
    <dbReference type="NCBI Taxonomy" id="118510"/>
    <lineage>
        <taxon>Eukaryota</taxon>
        <taxon>Viridiplantae</taxon>
        <taxon>Streptophyta</taxon>
        <taxon>Embryophyta</taxon>
        <taxon>Tracheophyta</taxon>
        <taxon>Spermatophyta</taxon>
        <taxon>Magnoliopsida</taxon>
        <taxon>eudicotyledons</taxon>
        <taxon>Gunneridae</taxon>
        <taxon>Pentapetalae</taxon>
        <taxon>asterids</taxon>
        <taxon>campanulids</taxon>
        <taxon>Asterales</taxon>
        <taxon>Asteraceae</taxon>
        <taxon>Asteroideae</taxon>
        <taxon>Anthemideae</taxon>
        <taxon>Anthemidinae</taxon>
        <taxon>Tanacetum</taxon>
    </lineage>
</organism>
<feature type="compositionally biased region" description="Low complexity" evidence="2">
    <location>
        <begin position="2132"/>
        <end position="2147"/>
    </location>
</feature>
<keyword evidence="1" id="KW-0175">Coiled coil</keyword>
<feature type="coiled-coil region" evidence="1">
    <location>
        <begin position="2955"/>
        <end position="3025"/>
    </location>
</feature>
<comment type="caution">
    <text evidence="5">The sequence shown here is derived from an EMBL/GenBank/DDBJ whole genome shotgun (WGS) entry which is preliminary data.</text>
</comment>
<evidence type="ECO:0000256" key="2">
    <source>
        <dbReference type="SAM" id="MobiDB-lite"/>
    </source>
</evidence>
<proteinExistence type="predicted"/>
<dbReference type="PANTHER" id="PTHR33067:SF31">
    <property type="entry name" value="RNA-DIRECTED DNA POLYMERASE"/>
    <property type="match status" value="1"/>
</dbReference>
<sequence>MEQYMSKTRAYYGSLITRPKIEDKDSFKLKGQFLKELRDNTFSGSDHEDTNKHIEKVLKIMDLFHIPNITIDQVMLRALLVSLTGVVSRWLRNKPSGSITTWEDLKTKFLSKYCPPARTEVVLFYNGLDVPTRQILDSKGAIPSKTVVDAKVAIQKIVEYSQKWKEDLDVYRAQLKLTQGTMSSRSRLLLKLIQTRYAVWDPPNTPYPLDKPYTNVRDKTNENSISKSFEWLLLKEKDPGSFTLPCFINNVCFNNALPDLGASVSVMPLSTYLNLGLGELAHTKLTVELADRNMKYPKGIAKNVLVGIGKFVFHVDFIILDMPKDIKVPLILRRPFLSTAHAKIDVFKRKITLRVGEEKIIFKSVKPASSLIKRVYMLSLRERMELDLEARLIEETLVLNRSLDPFFKNYIELNDLNVHLELIRDQVDDLTPTIKEGEVVEEFRAKNDARMILQFYKIRMLIVMKEWAMLFLANRFLREVGNNTRWFKGMITIQNGNEEFTYQIVRLHPRLNHHTNEQCNKIPPLLKISCGVKENWEGVRLKLLGVMCVALRVNECMRTRSSSNLIFDSFTILKRRNRRRSKEIVEPELRTIVEIPFATMMDTRTMLELLQALTEGYEDAIVILAILSENFELKVGLLSLVTSSQFHGFKRDDPYSHILLPILNPNEFDLWKMRIEQYFLMTNYSLWEVILNGDSLAPTIVIDGVLQSVAPTIAKQSTIEPVSATTSVSAVSAKITVSALLNIDVDDLKEMDLKWQMAIYDWSFQVEEEPTNYALMTFSSSSSFSDNEVVSCLKSYTKSYATLQSHYDKLTEDYKKSQFDVISYQTGLKSVEARLLVYQQNESVKAKQERDDLKLKLDKFQTSSKNLSELLASQTNDKTGLGYNSQVFTRAIFDCDDYLSSGSDESLPPGPIYDRYQSGNGYHDVPPPYTGTFMPLKPDLVFNNVPNDVETDHPAFNVKLSPTKPDQDLSHTHRPSTPIIEDWVSDLEDESESNTPQNVPSFFTIPKPTSNGTHKNSKESFVCKSLDHLIKDSVFTQSKLVPITVVRPVSTAVPKISVPRTRQAKTVVTKTSSPPRRLINHSPSLKASTFSPKVTAVKAPMVNAAQGNPQYALKDKRVIDSGCSRHMIGNMFYLSNFEELNGGYVAFGGNPKGELKFNLFSVSQMFDKKNSVLFTDPECLVLSPDFKLPDENQVLFRVPRENNTYNVDLKNIVPSGDLTCLFAKATLDESNLWHRSLGHINFKTMNKLVKGDLVRGLPSKVLENNNTCFACKKGKQHRASCSGPTWLFDIDTLTKTMNHQPVTAGNQSNPSAGVQEQFDAKKAGEEIVQQYMLFLVWSSGSTNPQNTDGDVAFDEKEHVFEGRKPESEVNVSPSSKFEDFSDNNINEDNAAGILVHAVGQISPNCTNTFSVVGPSNAADSPTHGKSSCIDTSQYPDDSNMPELEDITYSDDKDDVGAEADFNNLETSITVSLIPTTRVHKDNHSYWYQMGFRNKKDERGIVVRNKARLIAQGHTQEGGIDYEEVFAPVARIEAIRLFLAYASFMGFMVYQMDVKSAFLYRTIKEEVYVCQPPGFKDPDYPDKVYKVVKALYSLHQAPRAWYETLANYLLENGFQRGKIDQTLFIKRKKGDILLVQIYVDDIIFGSTNKDLCKAFEKLMKDKFQMSSMAELTFFLGLQVKQKKDEIFISQDKYVVEILRKFGLTDGKSASTPIDTEKPLLKDPDGEDQCKKQTVVATSSTEVEYVAAASYCAQVLWIQNQLLDYGFGLTMQVVISGMDSLKIMLHVTNILSAGYLTTPQMVLNSPCLTHIKNWLVQIKRSLSWLVQKQTALGVNTPRCDEDRLELMELLVFLLPSDEKVRVKVCAGDLQVFAKVNDVMRLQALVDKKKVIITEASIRDALRLDDADGIECLPNEEIFVELARMGYEKPSTKLTFYKAFFSSQWKFLIHTILQCMSAKRTSWNKFSSSMPSAVIYLSTGRKFNFSKYIFDSLVRNVDSSTKFYTYPRFLQIIIRKQVGDLSSHTTKYSSPALTQKVFANMRRVGKGCSGVETPLFKGMIVAQEVADEGNAEVNVDDVPAIGVAAEGVVSAADDEVPTAVEKPSIPSPTSPTPPPQPSQDQPSTSQVYLTPPHSPQAQPQSPQHQPQPSQDARLPIDLLQNLMDTCTTLTRRVENLEQDEIAQALEITKLKSRVKKLERRNKASKLQRLKKVGTTQRIETSDDTVMDDVSKQGRMIADMNADVDVVMEDAKEVSIEKSADVDESVDVQGRKAEFQAQIYQIDLEHANKVLSRQDDEVELAELQEVVEVVTTAKLITKLVTAASATITVAAPQLNTAAAPTLTTAPSADRKRKRSKEPKPLKKQAQIKQDEAYARELEAKLNKNIDWDEVIDHVQRKQKKDNAVKRYQALKRKPQTEAQARKNMMIYLRNVVGFKWITSRAILSGADNRPPMLEKDKYDSGKSRMKLYMLNRQHGRMILESIENGPLLWPTVEEDGVTRLKKYSELSAAEAIQADCDVKATNIILQGLLLEVYALVNTHKVAKDLWERIQMLMQGTSLTKQERECKLYDEFDKFAYRKGETLHDFYLRFSLLLNDMNMYNMKLEQFQVNTKFLNTLPPEWSKFGTDVKLVRDLHTTNVDQLYAYLGQLEYHANEPSPYATSYHTPQYVSQAPSSLNLSISYPLNDIPMTVNHNAYMASSSIPQIDYDPTGHQHFELSSPETGLVVLVFQKGDDPIDAINHMMSFLTAFVTLKYPATNNQLRTSTNPRQQATINNRRVTIQPIQGRKNSVTIGEGHMSKQYTKQKRKRDEKWFKDKTSSNAHVVTNNAAYQADDLDAYDSDCDKLNSAKIALMANLSHYGSDNLVEVNNQDNRTNHLIHQERQVPPTSEQSTILTKSNTEITSDSNIISYSQYMNESQYNTVQNSNLPALQDALILSVIEQLKTQVVNYTKINHDNKQVNELFTAELERYKNQERVLKEQQNDDKASVSYEQSLEIETLKHTLSDHLKEKESLEQKITLLKNDFQKEESGNIDRELPLEKQALGFQNPCYLKRAQRLKPKLYDGSVIEKSDAIVVHDSEETFLLAEESRSKMIEKQNNPKMAEKKVITKPIDYVVLNQISKDFETCFVPQTELSAEQAFWSHYSVQPKEPNLSVSTTIVEVPKELPKVSLVNSSLKKLKFHLAIFDIIVKERTTATAIMEGTWGFEHTKACFRYDIIPFMKSLKELFYSFDQFLIDELNEVQQVFKQMKQAVEQHSVEKNKFHNKMKNVLQENDRLLTQALSVDIVNIVVHDNVKSSCMNVDVCERCVTIESKLKKDFYQNGLL</sequence>
<protein>
    <submittedName>
        <fullName evidence="5">Putative ribonuclease H-like domain-containing protein</fullName>
    </submittedName>
</protein>
<evidence type="ECO:0000259" key="3">
    <source>
        <dbReference type="Pfam" id="PF07727"/>
    </source>
</evidence>
<feature type="region of interest" description="Disordered" evidence="2">
    <location>
        <begin position="2089"/>
        <end position="2147"/>
    </location>
</feature>
<evidence type="ECO:0000256" key="1">
    <source>
        <dbReference type="SAM" id="Coils"/>
    </source>
</evidence>
<dbReference type="Pfam" id="PF07727">
    <property type="entry name" value="RVT_2"/>
    <property type="match status" value="1"/>
</dbReference>
<gene>
    <name evidence="5" type="ORF">Tci_031789</name>
</gene>
<evidence type="ECO:0000259" key="4">
    <source>
        <dbReference type="Pfam" id="PF13976"/>
    </source>
</evidence>
<dbReference type="PANTHER" id="PTHR33067">
    <property type="entry name" value="RNA-DIRECTED DNA POLYMERASE-RELATED"/>
    <property type="match status" value="1"/>
</dbReference>
<feature type="region of interest" description="Disordered" evidence="2">
    <location>
        <begin position="1416"/>
        <end position="1440"/>
    </location>
</feature>
<dbReference type="SUPFAM" id="SSF56672">
    <property type="entry name" value="DNA/RNA polymerases"/>
    <property type="match status" value="1"/>
</dbReference>
<accession>A0A6L2LDF7</accession>